<keyword evidence="3" id="KW-0539">Nucleus</keyword>
<dbReference type="PANTHER" id="PTHR13168">
    <property type="entry name" value="ASSOCIATE OF C-MYC AMY-1"/>
    <property type="match status" value="1"/>
</dbReference>
<evidence type="ECO:0000256" key="1">
    <source>
        <dbReference type="ARBA" id="ARBA00004123"/>
    </source>
</evidence>
<dbReference type="GO" id="GO:0005634">
    <property type="term" value="C:nucleus"/>
    <property type="evidence" value="ECO:0007669"/>
    <property type="project" value="UniProtKB-SubCell"/>
</dbReference>
<evidence type="ECO:0000256" key="2">
    <source>
        <dbReference type="ARBA" id="ARBA00009389"/>
    </source>
</evidence>
<comment type="subcellular location">
    <subcellularLocation>
        <location evidence="1">Nucleus</location>
    </subcellularLocation>
</comment>
<sequence>MAGVESQKETFRKYLESAGAVDVLVKVLVSLYEEPEKPKQALDYIKTALGAPTPQEFEAVVAERDGLKKQVADLQQRMAELEAKLAGQ</sequence>
<dbReference type="AlphaFoldDB" id="A0A7S0WTD6"/>
<dbReference type="InterPro" id="IPR026060">
    <property type="entry name" value="AMY1"/>
</dbReference>
<feature type="coiled-coil region" evidence="4">
    <location>
        <begin position="57"/>
        <end position="84"/>
    </location>
</feature>
<evidence type="ECO:0000256" key="3">
    <source>
        <dbReference type="ARBA" id="ARBA00023242"/>
    </source>
</evidence>
<organism evidence="5">
    <name type="scientific">Chlamydomonas leiostraca</name>
    <dbReference type="NCBI Taxonomy" id="1034604"/>
    <lineage>
        <taxon>Eukaryota</taxon>
        <taxon>Viridiplantae</taxon>
        <taxon>Chlorophyta</taxon>
        <taxon>core chlorophytes</taxon>
        <taxon>Chlorophyceae</taxon>
        <taxon>CS clade</taxon>
        <taxon>Chlamydomonadales</taxon>
        <taxon>Chlamydomonadaceae</taxon>
        <taxon>Chlamydomonas</taxon>
    </lineage>
</organism>
<evidence type="ECO:0000256" key="4">
    <source>
        <dbReference type="SAM" id="Coils"/>
    </source>
</evidence>
<proteinExistence type="inferred from homology"/>
<reference evidence="5" key="1">
    <citation type="submission" date="2021-01" db="EMBL/GenBank/DDBJ databases">
        <authorList>
            <person name="Corre E."/>
            <person name="Pelletier E."/>
            <person name="Niang G."/>
            <person name="Scheremetjew M."/>
            <person name="Finn R."/>
            <person name="Kale V."/>
            <person name="Holt S."/>
            <person name="Cochrane G."/>
            <person name="Meng A."/>
            <person name="Brown T."/>
            <person name="Cohen L."/>
        </authorList>
    </citation>
    <scope>NUCLEOTIDE SEQUENCE</scope>
    <source>
        <strain evidence="5">SAG 11-49</strain>
    </source>
</reference>
<accession>A0A7S0WTD6</accession>
<evidence type="ECO:0008006" key="6">
    <source>
        <dbReference type="Google" id="ProtNLM"/>
    </source>
</evidence>
<dbReference type="GO" id="GO:0003713">
    <property type="term" value="F:transcription coactivator activity"/>
    <property type="evidence" value="ECO:0007669"/>
    <property type="project" value="InterPro"/>
</dbReference>
<comment type="similarity">
    <text evidence="2">Belongs to the AMY1 family.</text>
</comment>
<evidence type="ECO:0000313" key="5">
    <source>
        <dbReference type="EMBL" id="CAD8682976.1"/>
    </source>
</evidence>
<name>A0A7S0WTD6_9CHLO</name>
<gene>
    <name evidence="5" type="ORF">CLEI1391_LOCUS10963</name>
</gene>
<keyword evidence="4" id="KW-0175">Coiled coil</keyword>
<protein>
    <recommendedName>
        <fullName evidence="6">c-Myc-binding protein</fullName>
    </recommendedName>
</protein>
<dbReference type="EMBL" id="HBFB01019518">
    <property type="protein sequence ID" value="CAD8682976.1"/>
    <property type="molecule type" value="Transcribed_RNA"/>
</dbReference>
<dbReference type="PANTHER" id="PTHR13168:SF0">
    <property type="entry name" value="C-MYC-BINDING PROTEIN"/>
    <property type="match status" value="1"/>
</dbReference>
<dbReference type="PRINTS" id="PR02028">
    <property type="entry name" value="CMYCBINDINGP"/>
</dbReference>